<evidence type="ECO:0000256" key="7">
    <source>
        <dbReference type="PROSITE-ProRule" id="PRU01360"/>
    </source>
</evidence>
<sequence length="1133" mass="127496">MYKFYPKLCGRRLAYAQQFFRTMRILILLMTACLMQVSASTFAQKISLSEKNANLSKVFDKISDLTGLDFLVSTNALSDSKKVTINVKGMELKEVLRILFADQSLEYSIEDKFVVVSKKDTPIPDKVSPNFSDIDISGMVVDEKGIGLNGATVKVKNTKKVAVTNDKGVFELRNIDSKAILEISFIGYQTKEVAAATSLKITLNAIDNKMDDVVVTGIFNKKKESYTGAAKVITDVELKQFQGRNLFTTLGNIDPSFYVIPNNTSGSDPNKIPDIQIRGARNLPNIDQLQDQTSGALNIPLIILDGFETTLQRMMDLDNNEIQSVTLLKDGSATALYGSRGANGVVVIKTKEPEPGSLKLSYRVGLNLSVPDLSSYNLLNSADKLELERLSHFYESPTKSPDANIGLEQYYNQVLSQVKKGVNTDWLSIPLRTQVDQNHNLKIEGGDQTFRYDLGLQYNQQNGVMKESGRRTFNGTINLSYRYKELTFRNNLVVGQTKATQSPYGSFADYAKLNPYWAPYDAAGNVVKFFSPYNYDYSSFGNNVGKPYANPLYDATLNTFDIQTYTSITDNFQLEWTPIKGLYLRSGVGVAGNLSNVDDFKPAEHSSFASYSDADIFRKGSYDYSSGKDFSYTGNFSASYSNLFAGIHRIYAGINLDVSESNTKNYTFNLEGYPDESIDLLSMALQYKQNGAPSGLESTKRRVGALANVNYALKDRYLIDLSYRLDGASQFGVNRRFAPFWSAGLGWNMHYESFIKDNLKFIDYLKLRGSYGSTGTTQFDAYQALGTFSYITNDRYKTWLGARQNSLGNPDLEWQQTNKYNVGLEMTLFKNRVNVVGDVYLERTSNLLSSLDLPYANGFTTYNENIGAVESKGYELTASVWVIRNNTKRFSWSLTGSMVYNKDKIVELSEAMKEVNRKLENPTGPAMYSLNKIIKEGASQYTIYAVRSLGIDPSTGKELFLNKNGQVSYTWNSNDRVDVGIDQPKYRGNFSTLFRYGNFTFNASFGFRFGGQIYNQTLIDKVENADRQFNVDERVYFDRWKQPGDVAYFRGINETSKVFPSSRFVQNENTITCQNVLLSYEVTDKKILNRFGMRSLSLAANTGELFYISSVRQERGTGYPFTRQFSMSLYTSF</sequence>
<dbReference type="InterPro" id="IPR012910">
    <property type="entry name" value="Plug_dom"/>
</dbReference>
<feature type="domain" description="Secretin/TonB short N-terminal" evidence="8">
    <location>
        <begin position="68"/>
        <end position="119"/>
    </location>
</feature>
<dbReference type="InterPro" id="IPR023997">
    <property type="entry name" value="TonB-dep_OMP_SusC/RagA_CS"/>
</dbReference>
<dbReference type="PROSITE" id="PS52016">
    <property type="entry name" value="TONB_DEPENDENT_REC_3"/>
    <property type="match status" value="1"/>
</dbReference>
<keyword evidence="6 7" id="KW-0998">Cell outer membrane</keyword>
<keyword evidence="5 7" id="KW-0472">Membrane</keyword>
<comment type="subcellular location">
    <subcellularLocation>
        <location evidence="1 7">Cell outer membrane</location>
        <topology evidence="1 7">Multi-pass membrane protein</topology>
    </subcellularLocation>
</comment>
<dbReference type="SMART" id="SM00965">
    <property type="entry name" value="STN"/>
    <property type="match status" value="1"/>
</dbReference>
<dbReference type="Gene3D" id="2.60.40.1120">
    <property type="entry name" value="Carboxypeptidase-like, regulatory domain"/>
    <property type="match status" value="1"/>
</dbReference>
<evidence type="ECO:0000256" key="6">
    <source>
        <dbReference type="ARBA" id="ARBA00023237"/>
    </source>
</evidence>
<dbReference type="SUPFAM" id="SSF56935">
    <property type="entry name" value="Porins"/>
    <property type="match status" value="1"/>
</dbReference>
<proteinExistence type="inferred from homology"/>
<evidence type="ECO:0000256" key="5">
    <source>
        <dbReference type="ARBA" id="ARBA00023136"/>
    </source>
</evidence>
<dbReference type="Proteomes" id="UP000252081">
    <property type="component" value="Unassembled WGS sequence"/>
</dbReference>
<evidence type="ECO:0000256" key="4">
    <source>
        <dbReference type="ARBA" id="ARBA00022692"/>
    </source>
</evidence>
<reference evidence="9 10" key="1">
    <citation type="submission" date="2018-07" db="EMBL/GenBank/DDBJ databases">
        <title>A draft genome of a endophytic bacteria, a new species of Pedobacter.</title>
        <authorList>
            <person name="Zhang Z.D."/>
            <person name="Chen Z.J."/>
        </authorList>
    </citation>
    <scope>NUCLEOTIDE SEQUENCE [LARGE SCALE GENOMIC DNA]</scope>
    <source>
        <strain evidence="9 10">RS10</strain>
    </source>
</reference>
<dbReference type="InterPro" id="IPR023996">
    <property type="entry name" value="TonB-dep_OMP_SusC/RagA"/>
</dbReference>
<name>A0A366L1X2_9SPHI</name>
<keyword evidence="4 7" id="KW-0812">Transmembrane</keyword>
<organism evidence="9 10">
    <name type="scientific">Pedobacter miscanthi</name>
    <dbReference type="NCBI Taxonomy" id="2259170"/>
    <lineage>
        <taxon>Bacteria</taxon>
        <taxon>Pseudomonadati</taxon>
        <taxon>Bacteroidota</taxon>
        <taxon>Sphingobacteriia</taxon>
        <taxon>Sphingobacteriales</taxon>
        <taxon>Sphingobacteriaceae</taxon>
        <taxon>Pedobacter</taxon>
    </lineage>
</organism>
<dbReference type="Gene3D" id="2.170.130.10">
    <property type="entry name" value="TonB-dependent receptor, plug domain"/>
    <property type="match status" value="1"/>
</dbReference>
<keyword evidence="2 7" id="KW-0813">Transport</keyword>
<evidence type="ECO:0000259" key="8">
    <source>
        <dbReference type="SMART" id="SM00965"/>
    </source>
</evidence>
<keyword evidence="3 7" id="KW-1134">Transmembrane beta strand</keyword>
<dbReference type="GO" id="GO:0009279">
    <property type="term" value="C:cell outer membrane"/>
    <property type="evidence" value="ECO:0007669"/>
    <property type="project" value="UniProtKB-SubCell"/>
</dbReference>
<evidence type="ECO:0000313" key="10">
    <source>
        <dbReference type="Proteomes" id="UP000252081"/>
    </source>
</evidence>
<dbReference type="InterPro" id="IPR037066">
    <property type="entry name" value="Plug_dom_sf"/>
</dbReference>
<dbReference type="Gene3D" id="2.40.170.20">
    <property type="entry name" value="TonB-dependent receptor, beta-barrel domain"/>
    <property type="match status" value="1"/>
</dbReference>
<comment type="caution">
    <text evidence="9">The sequence shown here is derived from an EMBL/GenBank/DDBJ whole genome shotgun (WGS) entry which is preliminary data.</text>
</comment>
<evidence type="ECO:0000313" key="9">
    <source>
        <dbReference type="EMBL" id="RBQ07901.1"/>
    </source>
</evidence>
<comment type="similarity">
    <text evidence="7">Belongs to the TonB-dependent receptor family.</text>
</comment>
<dbReference type="InterPro" id="IPR011662">
    <property type="entry name" value="Secretin/TonB_short_N"/>
</dbReference>
<dbReference type="InterPro" id="IPR036942">
    <property type="entry name" value="Beta-barrel_TonB_sf"/>
</dbReference>
<evidence type="ECO:0000256" key="1">
    <source>
        <dbReference type="ARBA" id="ARBA00004571"/>
    </source>
</evidence>
<dbReference type="NCBIfam" id="TIGR04056">
    <property type="entry name" value="OMP_RagA_SusC"/>
    <property type="match status" value="1"/>
</dbReference>
<dbReference type="NCBIfam" id="TIGR04057">
    <property type="entry name" value="SusC_RagA_signa"/>
    <property type="match status" value="1"/>
</dbReference>
<evidence type="ECO:0000256" key="2">
    <source>
        <dbReference type="ARBA" id="ARBA00022448"/>
    </source>
</evidence>
<dbReference type="SUPFAM" id="SSF49464">
    <property type="entry name" value="Carboxypeptidase regulatory domain-like"/>
    <property type="match status" value="1"/>
</dbReference>
<dbReference type="Pfam" id="PF07715">
    <property type="entry name" value="Plug"/>
    <property type="match status" value="1"/>
</dbReference>
<dbReference type="AlphaFoldDB" id="A0A366L1X2"/>
<dbReference type="Pfam" id="PF07660">
    <property type="entry name" value="STN"/>
    <property type="match status" value="1"/>
</dbReference>
<keyword evidence="10" id="KW-1185">Reference proteome</keyword>
<gene>
    <name evidence="9" type="ORF">DRW42_09885</name>
</gene>
<protein>
    <submittedName>
        <fullName evidence="9">SusC/RagA family TonB-linked outer membrane protein</fullName>
    </submittedName>
</protein>
<dbReference type="EMBL" id="QNQU01000007">
    <property type="protein sequence ID" value="RBQ07901.1"/>
    <property type="molecule type" value="Genomic_DNA"/>
</dbReference>
<dbReference type="InterPro" id="IPR008969">
    <property type="entry name" value="CarboxyPept-like_regulatory"/>
</dbReference>
<evidence type="ECO:0000256" key="3">
    <source>
        <dbReference type="ARBA" id="ARBA00022452"/>
    </source>
</evidence>
<accession>A0A366L1X2</accession>
<dbReference type="Pfam" id="PF13715">
    <property type="entry name" value="CarbopepD_reg_2"/>
    <property type="match status" value="1"/>
</dbReference>
<dbReference type="InterPro" id="IPR039426">
    <property type="entry name" value="TonB-dep_rcpt-like"/>
</dbReference>